<proteinExistence type="predicted"/>
<evidence type="ECO:0000313" key="2">
    <source>
        <dbReference type="Proteomes" id="UP001162156"/>
    </source>
</evidence>
<dbReference type="Proteomes" id="UP001162156">
    <property type="component" value="Unassembled WGS sequence"/>
</dbReference>
<dbReference type="AlphaFoldDB" id="A0AAV8WXB6"/>
<protein>
    <submittedName>
        <fullName evidence="1">Uncharacterized protein</fullName>
    </submittedName>
</protein>
<organism evidence="1 2">
    <name type="scientific">Rhamnusium bicolor</name>
    <dbReference type="NCBI Taxonomy" id="1586634"/>
    <lineage>
        <taxon>Eukaryota</taxon>
        <taxon>Metazoa</taxon>
        <taxon>Ecdysozoa</taxon>
        <taxon>Arthropoda</taxon>
        <taxon>Hexapoda</taxon>
        <taxon>Insecta</taxon>
        <taxon>Pterygota</taxon>
        <taxon>Neoptera</taxon>
        <taxon>Endopterygota</taxon>
        <taxon>Coleoptera</taxon>
        <taxon>Polyphaga</taxon>
        <taxon>Cucujiformia</taxon>
        <taxon>Chrysomeloidea</taxon>
        <taxon>Cerambycidae</taxon>
        <taxon>Lepturinae</taxon>
        <taxon>Rhagiini</taxon>
        <taxon>Rhamnusium</taxon>
    </lineage>
</organism>
<accession>A0AAV8WXB6</accession>
<name>A0AAV8WXB6_9CUCU</name>
<evidence type="ECO:0000313" key="1">
    <source>
        <dbReference type="EMBL" id="KAJ8930907.1"/>
    </source>
</evidence>
<keyword evidence="2" id="KW-1185">Reference proteome</keyword>
<gene>
    <name evidence="1" type="ORF">NQ314_016328</name>
</gene>
<sequence>MISLIKSTALEYARKINTVSVNLSKVQSLLRLNIHLQSPTHQVHHVLRIGIPLQFICHGIGPTMMAVHVSKVTNWNTAMLLTTHIGRVLVIIS</sequence>
<dbReference type="EMBL" id="JANEYF010004530">
    <property type="protein sequence ID" value="KAJ8930907.1"/>
    <property type="molecule type" value="Genomic_DNA"/>
</dbReference>
<comment type="caution">
    <text evidence="1">The sequence shown here is derived from an EMBL/GenBank/DDBJ whole genome shotgun (WGS) entry which is preliminary data.</text>
</comment>
<reference evidence="1" key="1">
    <citation type="journal article" date="2023" name="Insect Mol. Biol.">
        <title>Genome sequencing provides insights into the evolution of gene families encoding plant cell wall-degrading enzymes in longhorned beetles.</title>
        <authorList>
            <person name="Shin N.R."/>
            <person name="Okamura Y."/>
            <person name="Kirsch R."/>
            <person name="Pauchet Y."/>
        </authorList>
    </citation>
    <scope>NUCLEOTIDE SEQUENCE</scope>
    <source>
        <strain evidence="1">RBIC_L_NR</strain>
    </source>
</reference>